<gene>
    <name evidence="2" type="ORF">E2C01_090169</name>
</gene>
<reference evidence="2 3" key="1">
    <citation type="submission" date="2019-05" db="EMBL/GenBank/DDBJ databases">
        <title>Another draft genome of Portunus trituberculatus and its Hox gene families provides insights of decapod evolution.</title>
        <authorList>
            <person name="Jeong J.-H."/>
            <person name="Song I."/>
            <person name="Kim S."/>
            <person name="Choi T."/>
            <person name="Kim D."/>
            <person name="Ryu S."/>
            <person name="Kim W."/>
        </authorList>
    </citation>
    <scope>NUCLEOTIDE SEQUENCE [LARGE SCALE GENOMIC DNA]</scope>
    <source>
        <tissue evidence="2">Muscle</tissue>
    </source>
</reference>
<dbReference type="EMBL" id="VSRR010100506">
    <property type="protein sequence ID" value="MPC94977.1"/>
    <property type="molecule type" value="Genomic_DNA"/>
</dbReference>
<evidence type="ECO:0000313" key="3">
    <source>
        <dbReference type="Proteomes" id="UP000324222"/>
    </source>
</evidence>
<comment type="caution">
    <text evidence="2">The sequence shown here is derived from an EMBL/GenBank/DDBJ whole genome shotgun (WGS) entry which is preliminary data.</text>
</comment>
<keyword evidence="3" id="KW-1185">Reference proteome</keyword>
<name>A0A5B7JPD8_PORTR</name>
<protein>
    <submittedName>
        <fullName evidence="2">Uncharacterized protein</fullName>
    </submittedName>
</protein>
<organism evidence="2 3">
    <name type="scientific">Portunus trituberculatus</name>
    <name type="common">Swimming crab</name>
    <name type="synonym">Neptunus trituberculatus</name>
    <dbReference type="NCBI Taxonomy" id="210409"/>
    <lineage>
        <taxon>Eukaryota</taxon>
        <taxon>Metazoa</taxon>
        <taxon>Ecdysozoa</taxon>
        <taxon>Arthropoda</taxon>
        <taxon>Crustacea</taxon>
        <taxon>Multicrustacea</taxon>
        <taxon>Malacostraca</taxon>
        <taxon>Eumalacostraca</taxon>
        <taxon>Eucarida</taxon>
        <taxon>Decapoda</taxon>
        <taxon>Pleocyemata</taxon>
        <taxon>Brachyura</taxon>
        <taxon>Eubrachyura</taxon>
        <taxon>Portunoidea</taxon>
        <taxon>Portunidae</taxon>
        <taxon>Portuninae</taxon>
        <taxon>Portunus</taxon>
    </lineage>
</organism>
<sequence length="109" mass="11754">MVYGGRQLTDVGGPWVVVMILPVKSCMGEVKEAMGGGREVWKEGDKPTGRRFTPWQLVSAGAAGCGNKFSSDSEDEGYEGWREQGKQEEKGKRGGGVLLISSPHRITAL</sequence>
<dbReference type="Proteomes" id="UP000324222">
    <property type="component" value="Unassembled WGS sequence"/>
</dbReference>
<dbReference type="AlphaFoldDB" id="A0A5B7JPD8"/>
<feature type="region of interest" description="Disordered" evidence="1">
    <location>
        <begin position="63"/>
        <end position="109"/>
    </location>
</feature>
<evidence type="ECO:0000313" key="2">
    <source>
        <dbReference type="EMBL" id="MPC94977.1"/>
    </source>
</evidence>
<evidence type="ECO:0000256" key="1">
    <source>
        <dbReference type="SAM" id="MobiDB-lite"/>
    </source>
</evidence>
<proteinExistence type="predicted"/>
<feature type="compositionally biased region" description="Basic and acidic residues" evidence="1">
    <location>
        <begin position="79"/>
        <end position="92"/>
    </location>
</feature>
<accession>A0A5B7JPD8</accession>